<keyword evidence="1" id="KW-0472">Membrane</keyword>
<keyword evidence="1" id="KW-0812">Transmembrane</keyword>
<dbReference type="EMBL" id="CP119316">
    <property type="protein sequence ID" value="WEK47693.1"/>
    <property type="molecule type" value="Genomic_DNA"/>
</dbReference>
<dbReference type="AlphaFoldDB" id="A0AAJ6BQG3"/>
<keyword evidence="1" id="KW-1133">Transmembrane helix</keyword>
<protein>
    <submittedName>
        <fullName evidence="2">Uncharacterized protein</fullName>
    </submittedName>
</protein>
<proteinExistence type="predicted"/>
<accession>A0AAJ6BQG3</accession>
<evidence type="ECO:0000256" key="1">
    <source>
        <dbReference type="SAM" id="Phobius"/>
    </source>
</evidence>
<organism evidence="2 3">
    <name type="scientific">Candidatus Andeanibacterium colombiense</name>
    <dbReference type="NCBI Taxonomy" id="3121345"/>
    <lineage>
        <taxon>Bacteria</taxon>
        <taxon>Pseudomonadati</taxon>
        <taxon>Pseudomonadota</taxon>
        <taxon>Alphaproteobacteria</taxon>
        <taxon>Sphingomonadales</taxon>
        <taxon>Sphingomonadaceae</taxon>
        <taxon>Candidatus Andeanibacterium</taxon>
    </lineage>
</organism>
<gene>
    <name evidence="2" type="ORF">P0Y56_05210</name>
</gene>
<feature type="transmembrane region" description="Helical" evidence="1">
    <location>
        <begin position="7"/>
        <end position="26"/>
    </location>
</feature>
<evidence type="ECO:0000313" key="3">
    <source>
        <dbReference type="Proteomes" id="UP001218362"/>
    </source>
</evidence>
<dbReference type="KEGG" id="acob:P0Y56_05210"/>
<name>A0AAJ6BQG3_9SPHN</name>
<feature type="transmembrane region" description="Helical" evidence="1">
    <location>
        <begin position="38"/>
        <end position="59"/>
    </location>
</feature>
<reference evidence="2" key="1">
    <citation type="submission" date="2023-03" db="EMBL/GenBank/DDBJ databases">
        <title>Andean soil-derived lignocellulolytic bacterial consortium as a source of novel taxa and putative plastic-active enzymes.</title>
        <authorList>
            <person name="Diaz-Garcia L."/>
            <person name="Chuvochina M."/>
            <person name="Feuerriegel G."/>
            <person name="Bunk B."/>
            <person name="Sproer C."/>
            <person name="Streit W.R."/>
            <person name="Rodriguez L.M."/>
            <person name="Overmann J."/>
            <person name="Jimenez D.J."/>
        </authorList>
    </citation>
    <scope>NUCLEOTIDE SEQUENCE</scope>
    <source>
        <strain evidence="2">MAG 26</strain>
    </source>
</reference>
<dbReference type="Proteomes" id="UP001218362">
    <property type="component" value="Chromosome"/>
</dbReference>
<evidence type="ECO:0000313" key="2">
    <source>
        <dbReference type="EMBL" id="WEK47693.1"/>
    </source>
</evidence>
<sequence length="64" mass="6970">MTEAIRKLFAVMPFLFGIGFIAPLTAQLMRLSGIPRPFGLSPIAFGLAFGGAWGLYANIKGRWL</sequence>